<proteinExistence type="predicted"/>
<sequence length="130" mass="15475">MEYYQFTDLLLLALPVACVAWTVTHEEIFREPRELCVKKSRHSESIWERKFFYLFTCEYCFSHYVALIFVLLTNFQLLQRGVTGYLIGFFALVWIANVYMTLFGILRQSLKVEKLTGNLKEELLEEKKQD</sequence>
<keyword evidence="1" id="KW-1133">Transmembrane helix</keyword>
<feature type="transmembrane region" description="Helical" evidence="1">
    <location>
        <begin position="84"/>
        <end position="106"/>
    </location>
</feature>
<name>A0A930YUL7_9FLAO</name>
<evidence type="ECO:0008006" key="4">
    <source>
        <dbReference type="Google" id="ProtNLM"/>
    </source>
</evidence>
<evidence type="ECO:0000313" key="2">
    <source>
        <dbReference type="EMBL" id="MBF5026650.1"/>
    </source>
</evidence>
<dbReference type="EMBL" id="JADKYY010000002">
    <property type="protein sequence ID" value="MBF5026650.1"/>
    <property type="molecule type" value="Genomic_DNA"/>
</dbReference>
<organism evidence="2 3">
    <name type="scientific">Planobacterium oryzisoli</name>
    <dbReference type="NCBI Taxonomy" id="2771435"/>
    <lineage>
        <taxon>Bacteria</taxon>
        <taxon>Pseudomonadati</taxon>
        <taxon>Bacteroidota</taxon>
        <taxon>Flavobacteriia</taxon>
        <taxon>Flavobacteriales</taxon>
        <taxon>Weeksellaceae</taxon>
        <taxon>Chryseobacterium group</taxon>
        <taxon>Chryseobacterium</taxon>
    </lineage>
</organism>
<dbReference type="AlphaFoldDB" id="A0A930YUL7"/>
<keyword evidence="1" id="KW-0812">Transmembrane</keyword>
<gene>
    <name evidence="2" type="ORF">IC612_02415</name>
</gene>
<comment type="caution">
    <text evidence="2">The sequence shown here is derived from an EMBL/GenBank/DDBJ whole genome shotgun (WGS) entry which is preliminary data.</text>
</comment>
<feature type="transmembrane region" description="Helical" evidence="1">
    <location>
        <begin position="51"/>
        <end position="72"/>
    </location>
</feature>
<dbReference type="Proteomes" id="UP000694480">
    <property type="component" value="Unassembled WGS sequence"/>
</dbReference>
<accession>A0A930YUL7</accession>
<keyword evidence="3" id="KW-1185">Reference proteome</keyword>
<evidence type="ECO:0000313" key="3">
    <source>
        <dbReference type="Proteomes" id="UP000694480"/>
    </source>
</evidence>
<evidence type="ECO:0000256" key="1">
    <source>
        <dbReference type="SAM" id="Phobius"/>
    </source>
</evidence>
<protein>
    <recommendedName>
        <fullName evidence="4">DUF1360 domain-containing protein</fullName>
    </recommendedName>
</protein>
<reference evidence="2" key="1">
    <citation type="submission" date="2020-11" db="EMBL/GenBank/DDBJ databases">
        <title>Genome seq and assembly of Planobacterium sp.</title>
        <authorList>
            <person name="Chhetri G."/>
        </authorList>
    </citation>
    <scope>NUCLEOTIDE SEQUENCE</scope>
    <source>
        <strain evidence="2">GCR5</strain>
    </source>
</reference>
<keyword evidence="1" id="KW-0472">Membrane</keyword>